<sequence length="319" mass="35093">MLRHALHDAWQLSLVPALPGRLPWPRAWGLWRRLAARPGLYADAVAAAAIAAEFVPVGDAASFERNVRLTWLLDIADLHLSRRHGLDWWPDAFEIDGAWPRQGPFVVLTFHYGTGLCICRSLRQAGHRNRFLSGRFDADAFRARPLLGRYGRVRLAEVERLGGEPVVCRPGVREVLLDTLARGTSVVGLVDVPPRLAPRGQHAVPLLGREASLPDGLLRLAADAGVPIVPCWVEIDFTTGRRRLVIGAPRAPEPIGPALAALAADLERLVRAQPAAWMFWREWRDWLQDAPRCTATGTFSNVDAGVRLAPSEPATGFLA</sequence>
<reference evidence="1 2" key="1">
    <citation type="journal article" date="2015" name="Stand. Genomic Sci.">
        <title>Genomic Encyclopedia of Bacterial and Archaeal Type Strains, Phase III: the genomes of soil and plant-associated and newly described type strains.</title>
        <authorList>
            <person name="Whitman W.B."/>
            <person name="Woyke T."/>
            <person name="Klenk H.P."/>
            <person name="Zhou Y."/>
            <person name="Lilburn T.G."/>
            <person name="Beck B.J."/>
            <person name="De Vos P."/>
            <person name="Vandamme P."/>
            <person name="Eisen J.A."/>
            <person name="Garrity G."/>
            <person name="Hugenholtz P."/>
            <person name="Kyrpides N.C."/>
        </authorList>
    </citation>
    <scope>NUCLEOTIDE SEQUENCE [LARGE SCALE GENOMIC DNA]</scope>
    <source>
        <strain evidence="1 2">A3</strain>
    </source>
</reference>
<dbReference type="Proteomes" id="UP000294862">
    <property type="component" value="Unassembled WGS sequence"/>
</dbReference>
<evidence type="ECO:0000313" key="1">
    <source>
        <dbReference type="EMBL" id="TCO43083.1"/>
    </source>
</evidence>
<proteinExistence type="predicted"/>
<evidence type="ECO:0008006" key="3">
    <source>
        <dbReference type="Google" id="ProtNLM"/>
    </source>
</evidence>
<accession>A0A4R2IEI2</accession>
<protein>
    <recommendedName>
        <fullName evidence="3">KDO2-lipid IV(A) lauroyltransferase</fullName>
    </recommendedName>
</protein>
<name>A0A4R2IEI2_9GAMM</name>
<gene>
    <name evidence="1" type="ORF">EV148_101502</name>
</gene>
<dbReference type="OrthoDB" id="5760471at2"/>
<dbReference type="AlphaFoldDB" id="A0A4R2IEI2"/>
<dbReference type="EMBL" id="SLWQ01000001">
    <property type="protein sequence ID" value="TCO43083.1"/>
    <property type="molecule type" value="Genomic_DNA"/>
</dbReference>
<keyword evidence="2" id="KW-1185">Reference proteome</keyword>
<organism evidence="1 2">
    <name type="scientific">Dokdonella fugitiva</name>
    <dbReference type="NCBI Taxonomy" id="328517"/>
    <lineage>
        <taxon>Bacteria</taxon>
        <taxon>Pseudomonadati</taxon>
        <taxon>Pseudomonadota</taxon>
        <taxon>Gammaproteobacteria</taxon>
        <taxon>Lysobacterales</taxon>
        <taxon>Rhodanobacteraceae</taxon>
        <taxon>Dokdonella</taxon>
    </lineage>
</organism>
<comment type="caution">
    <text evidence="1">The sequence shown here is derived from an EMBL/GenBank/DDBJ whole genome shotgun (WGS) entry which is preliminary data.</text>
</comment>
<dbReference type="RefSeq" id="WP_131992930.1">
    <property type="nucleotide sequence ID" value="NZ_JACGXM010000002.1"/>
</dbReference>
<evidence type="ECO:0000313" key="2">
    <source>
        <dbReference type="Proteomes" id="UP000294862"/>
    </source>
</evidence>